<dbReference type="EMBL" id="PNFZ01000012">
    <property type="protein sequence ID" value="PMB96950.1"/>
    <property type="molecule type" value="Genomic_DNA"/>
</dbReference>
<evidence type="ECO:0000313" key="1">
    <source>
        <dbReference type="EMBL" id="PMB96950.1"/>
    </source>
</evidence>
<dbReference type="OrthoDB" id="4801736at2"/>
<evidence type="ECO:0000313" key="2">
    <source>
        <dbReference type="Proteomes" id="UP000235703"/>
    </source>
</evidence>
<accession>A0A2N6PE56</accession>
<dbReference type="AlphaFoldDB" id="A0A2N6PE56"/>
<dbReference type="RefSeq" id="WP_102163193.1">
    <property type="nucleotide sequence ID" value="NZ_PNFZ01000012.1"/>
</dbReference>
<evidence type="ECO:0008006" key="3">
    <source>
        <dbReference type="Google" id="ProtNLM"/>
    </source>
</evidence>
<proteinExistence type="predicted"/>
<protein>
    <recommendedName>
        <fullName evidence="3">DUF2384 domain-containing protein</fullName>
    </recommendedName>
</protein>
<keyword evidence="2" id="KW-1185">Reference proteome</keyword>
<gene>
    <name evidence="1" type="ORF">CJ198_13820</name>
</gene>
<reference evidence="1 2" key="1">
    <citation type="submission" date="2017-09" db="EMBL/GenBank/DDBJ databases">
        <title>Bacterial strain isolated from the female urinary microbiota.</title>
        <authorList>
            <person name="Thomas-White K."/>
            <person name="Kumar N."/>
            <person name="Forster S."/>
            <person name="Putonti C."/>
            <person name="Lawley T."/>
            <person name="Wolfe A.J."/>
        </authorList>
    </citation>
    <scope>NUCLEOTIDE SEQUENCE [LARGE SCALE GENOMIC DNA]</scope>
    <source>
        <strain evidence="1 2">UMB0680</strain>
    </source>
</reference>
<sequence length="207" mass="22856">MTVDNSDQLHINDANGHLEVMGASKEELEHALALIRADRHRKVAARAAFVSHVRQTMLDESAALISLASQKQIQRSAGLRQHLLEEEGFETYASLATTRSSQESSVRTWVSRMRKRNELFTVELNGATMIPKVQLTSSGTADPRVVELIRPLLRAGLDGWSLWAWLTQPNGLLSGEVPAEVVKTDAGRATRASDRYAAEIRRATESA</sequence>
<comment type="caution">
    <text evidence="1">The sequence shown here is derived from an EMBL/GenBank/DDBJ whole genome shotgun (WGS) entry which is preliminary data.</text>
</comment>
<name>A0A2N6PE56_9MICO</name>
<organism evidence="1 2">
    <name type="scientific">Brevibacterium luteolum</name>
    <dbReference type="NCBI Taxonomy" id="199591"/>
    <lineage>
        <taxon>Bacteria</taxon>
        <taxon>Bacillati</taxon>
        <taxon>Actinomycetota</taxon>
        <taxon>Actinomycetes</taxon>
        <taxon>Micrococcales</taxon>
        <taxon>Brevibacteriaceae</taxon>
        <taxon>Brevibacterium</taxon>
    </lineage>
</organism>
<dbReference type="Proteomes" id="UP000235703">
    <property type="component" value="Unassembled WGS sequence"/>
</dbReference>